<sequence>MATMDIDKEFAAVDFKIKMLIRKRALEAEARIYGMTPLAYAEMLDQQAKDARLARQAQQQAESAAAMRQVGAAYGALVRGLQQAAESFAQGFQEAMGR</sequence>
<dbReference type="Proteomes" id="UP000241746">
    <property type="component" value="Genome"/>
</dbReference>
<name>A0A2L0HNA6_9CAUD</name>
<evidence type="ECO:0000313" key="1">
    <source>
        <dbReference type="EMBL" id="AUX83193.1"/>
    </source>
</evidence>
<evidence type="ECO:0000313" key="2">
    <source>
        <dbReference type="Proteomes" id="UP000241746"/>
    </source>
</evidence>
<proteinExistence type="predicted"/>
<dbReference type="EMBL" id="MG839024">
    <property type="protein sequence ID" value="AUX83193.1"/>
    <property type="molecule type" value="Genomic_DNA"/>
</dbReference>
<accession>A0A2L0HNA6</accession>
<reference evidence="1 2" key="1">
    <citation type="submission" date="2018-01" db="EMBL/GenBank/DDBJ databases">
        <authorList>
            <person name="Aull H.G."/>
            <person name="Gentile G.M."/>
            <person name="Garlena R.A."/>
            <person name="Russell D.A."/>
            <person name="Pope W.H."/>
            <person name="Jacobs-Sera D."/>
            <person name="Hatfull G.F."/>
        </authorList>
    </citation>
    <scope>NUCLEOTIDE SEQUENCE [LARGE SCALE GENOMIC DNA]</scope>
</reference>
<protein>
    <submittedName>
        <fullName evidence="1">Uncharacterized protein</fullName>
    </submittedName>
</protein>
<organism evidence="1 2">
    <name type="scientific">Microbacterium phage Peppino</name>
    <dbReference type="NCBI Taxonomy" id="2079589"/>
    <lineage>
        <taxon>Viruses</taxon>
        <taxon>Duplodnaviria</taxon>
        <taxon>Heunggongvirae</taxon>
        <taxon>Uroviricota</taxon>
        <taxon>Caudoviricetes</taxon>
        <taxon>Ilzatvirus</taxon>
        <taxon>Ilzatvirus hamlet</taxon>
    </lineage>
</organism>
<gene>
    <name evidence="1" type="primary">43</name>
    <name evidence="1" type="ORF">PBI_PEPPINO_43</name>
</gene>